<proteinExistence type="predicted"/>
<comment type="caution">
    <text evidence="1">The sequence shown here is derived from an EMBL/GenBank/DDBJ whole genome shotgun (WGS) entry which is preliminary data.</text>
</comment>
<accession>A0AA35MGW0</accession>
<evidence type="ECO:0000313" key="1">
    <source>
        <dbReference type="EMBL" id="CAI6095931.1"/>
    </source>
</evidence>
<sequence>WLARTFGDVSLNDVQIHSQALSVDAWSLSKTATVTFAKIPLMIDSINHTRECVIQVPELARPLIVDDHFQGITPLNSLAKEAHTFELVILEGKSFQSIPDLAVSLINSLKTIGWPSPNTKPAALLTYSLGGIVVNQALVMLAGSRVAEQAMLMCIKGAIFFGVPSQGMAVPDILSWSVTNRIKVSCWIRQTIQITFLTSIANSVTKVTHTVSISEEAKPPARVAWIRADISFQKLPTGEFSRTGPECVMVSKEAAAKRLCNSNPVLMIQIDEDHSNMVKFSTGDHGIDILAINLSDVLGIKHKASLQVELSRSFTIRIRLENGTPGRR</sequence>
<organism evidence="1 2">
    <name type="scientific">Clonostachys chloroleuca</name>
    <dbReference type="NCBI Taxonomy" id="1926264"/>
    <lineage>
        <taxon>Eukaryota</taxon>
        <taxon>Fungi</taxon>
        <taxon>Dikarya</taxon>
        <taxon>Ascomycota</taxon>
        <taxon>Pezizomycotina</taxon>
        <taxon>Sordariomycetes</taxon>
        <taxon>Hypocreomycetidae</taxon>
        <taxon>Hypocreales</taxon>
        <taxon>Bionectriaceae</taxon>
        <taxon>Clonostachys</taxon>
    </lineage>
</organism>
<feature type="non-terminal residue" evidence="1">
    <location>
        <position position="1"/>
    </location>
</feature>
<dbReference type="EMBL" id="CABFNP030001271">
    <property type="protein sequence ID" value="CAI6095931.1"/>
    <property type="molecule type" value="Genomic_DNA"/>
</dbReference>
<evidence type="ECO:0000313" key="2">
    <source>
        <dbReference type="Proteomes" id="UP001160390"/>
    </source>
</evidence>
<reference evidence="1" key="1">
    <citation type="submission" date="2023-01" db="EMBL/GenBank/DDBJ databases">
        <authorList>
            <person name="Piombo E."/>
        </authorList>
    </citation>
    <scope>NUCLEOTIDE SEQUENCE</scope>
</reference>
<keyword evidence="2" id="KW-1185">Reference proteome</keyword>
<protein>
    <submittedName>
        <fullName evidence="1">Uncharacterized protein</fullName>
    </submittedName>
</protein>
<dbReference type="Proteomes" id="UP001160390">
    <property type="component" value="Unassembled WGS sequence"/>
</dbReference>
<gene>
    <name evidence="1" type="ORF">CCHLO57077_00015912</name>
</gene>
<name>A0AA35MGW0_9HYPO</name>
<dbReference type="AlphaFoldDB" id="A0AA35MGW0"/>
<feature type="non-terminal residue" evidence="1">
    <location>
        <position position="328"/>
    </location>
</feature>